<dbReference type="SUPFAM" id="SSF50249">
    <property type="entry name" value="Nucleic acid-binding proteins"/>
    <property type="match status" value="1"/>
</dbReference>
<keyword evidence="1 4" id="KW-0489">Methyltransferase</keyword>
<evidence type="ECO:0000259" key="6">
    <source>
        <dbReference type="PROSITE" id="PS50926"/>
    </source>
</evidence>
<dbReference type="GO" id="GO:0032259">
    <property type="term" value="P:methylation"/>
    <property type="evidence" value="ECO:0007669"/>
    <property type="project" value="UniProtKB-KW"/>
</dbReference>
<dbReference type="Gene3D" id="2.40.50.1070">
    <property type="match status" value="1"/>
</dbReference>
<dbReference type="PROSITE" id="PS51687">
    <property type="entry name" value="SAM_MT_RNA_M5U"/>
    <property type="match status" value="1"/>
</dbReference>
<keyword evidence="8" id="KW-1185">Reference proteome</keyword>
<dbReference type="InterPro" id="IPR012340">
    <property type="entry name" value="NA-bd_OB-fold"/>
</dbReference>
<dbReference type="EMBL" id="JAFLQW010000071">
    <property type="protein sequence ID" value="MBO0348095.1"/>
    <property type="molecule type" value="Genomic_DNA"/>
</dbReference>
<evidence type="ECO:0000313" key="8">
    <source>
        <dbReference type="Proteomes" id="UP000664844"/>
    </source>
</evidence>
<dbReference type="NCBIfam" id="TIGR00479">
    <property type="entry name" value="rumA"/>
    <property type="match status" value="1"/>
</dbReference>
<reference evidence="7 8" key="1">
    <citation type="submission" date="2021-03" db="EMBL/GenBank/DDBJ databases">
        <title>Metabolic Capacity of the Antarctic Cyanobacterium Phormidium pseudopriestleyi that Sustains Oxygenic Photosynthesis in the Presence of Hydrogen Sulfide.</title>
        <authorList>
            <person name="Lumian J.E."/>
            <person name="Jungblut A.D."/>
            <person name="Dillon M.L."/>
            <person name="Hawes I."/>
            <person name="Doran P.T."/>
            <person name="Mackey T.J."/>
            <person name="Dick G.J."/>
            <person name="Grettenberger C.L."/>
            <person name="Sumner D.Y."/>
        </authorList>
    </citation>
    <scope>NUCLEOTIDE SEQUENCE [LARGE SCALE GENOMIC DNA]</scope>
    <source>
        <strain evidence="7 8">FRX01</strain>
    </source>
</reference>
<dbReference type="InterPro" id="IPR030390">
    <property type="entry name" value="MeTrfase_TrmA_AS"/>
</dbReference>
<evidence type="ECO:0000256" key="2">
    <source>
        <dbReference type="ARBA" id="ARBA00022679"/>
    </source>
</evidence>
<dbReference type="InterPro" id="IPR029063">
    <property type="entry name" value="SAM-dependent_MTases_sf"/>
</dbReference>
<keyword evidence="2 4" id="KW-0808">Transferase</keyword>
<keyword evidence="3 4" id="KW-0949">S-adenosyl-L-methionine</keyword>
<feature type="binding site" evidence="4">
    <location>
        <position position="404"/>
    </location>
    <ligand>
        <name>S-adenosyl-L-methionine</name>
        <dbReference type="ChEBI" id="CHEBI:59789"/>
    </ligand>
</feature>
<dbReference type="RefSeq" id="WP_207086662.1">
    <property type="nucleotide sequence ID" value="NZ_JAFLQW010000071.1"/>
</dbReference>
<dbReference type="InterPro" id="IPR010280">
    <property type="entry name" value="U5_MeTrfase_fam"/>
</dbReference>
<proteinExistence type="inferred from homology"/>
<dbReference type="CDD" id="cd02440">
    <property type="entry name" value="AdoMet_MTases"/>
    <property type="match status" value="1"/>
</dbReference>
<sequence length="476" mass="52526">MSATNGQNNYAVGDRRDENWQQGSAIEVEIEDLSDTGDGVGRYQGRVVFVPDAVPGDRLLVRLVRVKPQYAQGKLLEVLERAPNRIRPHCIVADKCGGCQWQSVAYSAQLQAKQNLVTQAIARIGGIENPAVEPILPSPSPFGYRNKATYPLSRSPSGKVQAGYYEKNSHRLVNLNQCPVQDPRLNPLLAEVKQDIQDRGWSIYNETEHRGNLRHLALQIGRRTGQILLTLVSANRKVMDIEAQAEEWLSRYPDLVGVCLNYNPDRTNAILGSETRCVAGQPYFVDEFAGVQLQLRSDTFFQVNPEMAEVLLEAIASRLDLQGTERLVDAYCGIGTFTLPLAKRVKEAIGLEINPAAIAIAQENARLNGLTNVSFHEGLVEKLLPQLESLGLPAGEKPDIVLLDPPRKGCDRSVLDTLIQIAPERIVYISCKPATLARDLKILCDSGIYRLSCLQPADFFPQTSHVEAVAFLVAQG</sequence>
<comment type="caution">
    <text evidence="7">The sequence shown here is derived from an EMBL/GenBank/DDBJ whole genome shotgun (WGS) entry which is preliminary data.</text>
</comment>
<feature type="domain" description="TRAM" evidence="6">
    <location>
        <begin position="19"/>
        <end position="77"/>
    </location>
</feature>
<gene>
    <name evidence="7" type="primary">rlmD</name>
    <name evidence="7" type="ORF">J0895_03050</name>
</gene>
<feature type="active site" evidence="5">
    <location>
        <position position="431"/>
    </location>
</feature>
<feature type="binding site" evidence="4">
    <location>
        <position position="352"/>
    </location>
    <ligand>
        <name>S-adenosyl-L-methionine</name>
        <dbReference type="ChEBI" id="CHEBI:59789"/>
    </ligand>
</feature>
<dbReference type="PANTHER" id="PTHR11061">
    <property type="entry name" value="RNA M5U METHYLTRANSFERASE"/>
    <property type="match status" value="1"/>
</dbReference>
<feature type="binding site" evidence="4">
    <location>
        <position position="331"/>
    </location>
    <ligand>
        <name>S-adenosyl-L-methionine</name>
        <dbReference type="ChEBI" id="CHEBI:59789"/>
    </ligand>
</feature>
<dbReference type="Proteomes" id="UP000664844">
    <property type="component" value="Unassembled WGS sequence"/>
</dbReference>
<comment type="similarity">
    <text evidence="4">Belongs to the class I-like SAM-binding methyltransferase superfamily. RNA M5U methyltransferase family.</text>
</comment>
<dbReference type="PANTHER" id="PTHR11061:SF30">
    <property type="entry name" value="TRNA (URACIL(54)-C(5))-METHYLTRANSFERASE"/>
    <property type="match status" value="1"/>
</dbReference>
<dbReference type="EC" id="2.1.1.190" evidence="7"/>
<name>A0ABS3FLY4_9CYAN</name>
<feature type="binding site" evidence="4">
    <location>
        <position position="302"/>
    </location>
    <ligand>
        <name>S-adenosyl-L-methionine</name>
        <dbReference type="ChEBI" id="CHEBI:59789"/>
    </ligand>
</feature>
<feature type="active site" description="Nucleophile" evidence="4">
    <location>
        <position position="431"/>
    </location>
</feature>
<dbReference type="PROSITE" id="PS01230">
    <property type="entry name" value="TRMA_1"/>
    <property type="match status" value="1"/>
</dbReference>
<evidence type="ECO:0000313" key="7">
    <source>
        <dbReference type="EMBL" id="MBO0348095.1"/>
    </source>
</evidence>
<dbReference type="InterPro" id="IPR002792">
    <property type="entry name" value="TRAM_dom"/>
</dbReference>
<dbReference type="GO" id="GO:0008168">
    <property type="term" value="F:methyltransferase activity"/>
    <property type="evidence" value="ECO:0007669"/>
    <property type="project" value="UniProtKB-KW"/>
</dbReference>
<dbReference type="Pfam" id="PF05958">
    <property type="entry name" value="tRNA_U5-meth_tr"/>
    <property type="match status" value="1"/>
</dbReference>
<organism evidence="7 8">
    <name type="scientific">Phormidium pseudopriestleyi FRX01</name>
    <dbReference type="NCBI Taxonomy" id="1759528"/>
    <lineage>
        <taxon>Bacteria</taxon>
        <taxon>Bacillati</taxon>
        <taxon>Cyanobacteriota</taxon>
        <taxon>Cyanophyceae</taxon>
        <taxon>Oscillatoriophycideae</taxon>
        <taxon>Oscillatoriales</taxon>
        <taxon>Oscillatoriaceae</taxon>
        <taxon>Phormidium</taxon>
    </lineage>
</organism>
<evidence type="ECO:0000256" key="1">
    <source>
        <dbReference type="ARBA" id="ARBA00022603"/>
    </source>
</evidence>
<dbReference type="PROSITE" id="PS50926">
    <property type="entry name" value="TRAM"/>
    <property type="match status" value="1"/>
</dbReference>
<dbReference type="Gene3D" id="3.40.50.150">
    <property type="entry name" value="Vaccinia Virus protein VP39"/>
    <property type="match status" value="1"/>
</dbReference>
<dbReference type="Gene3D" id="2.40.50.140">
    <property type="entry name" value="Nucleic acid-binding proteins"/>
    <property type="match status" value="1"/>
</dbReference>
<protein>
    <submittedName>
        <fullName evidence="7">23S rRNA (Uracil(1939)-C(5))-methyltransferase RlmD</fullName>
        <ecNumber evidence="7">2.1.1.190</ecNumber>
    </submittedName>
</protein>
<evidence type="ECO:0000256" key="3">
    <source>
        <dbReference type="ARBA" id="ARBA00022691"/>
    </source>
</evidence>
<dbReference type="Pfam" id="PF01938">
    <property type="entry name" value="TRAM"/>
    <property type="match status" value="1"/>
</dbReference>
<evidence type="ECO:0000256" key="5">
    <source>
        <dbReference type="PROSITE-ProRule" id="PRU10015"/>
    </source>
</evidence>
<accession>A0ABS3FLY4</accession>
<dbReference type="SUPFAM" id="SSF53335">
    <property type="entry name" value="S-adenosyl-L-methionine-dependent methyltransferases"/>
    <property type="match status" value="1"/>
</dbReference>
<evidence type="ECO:0000256" key="4">
    <source>
        <dbReference type="PROSITE-ProRule" id="PRU01024"/>
    </source>
</evidence>